<dbReference type="RefSeq" id="WP_259040444.1">
    <property type="nucleotide sequence ID" value="NZ_JANUBL010000009.1"/>
</dbReference>
<name>A0A9X2ZVD5_9BACT</name>
<dbReference type="AlphaFoldDB" id="A0A9X2ZVD5"/>
<comment type="caution">
    <text evidence="1">The sequence shown here is derived from an EMBL/GenBank/DDBJ whole genome shotgun (WGS) entry which is preliminary data.</text>
</comment>
<evidence type="ECO:0000313" key="1">
    <source>
        <dbReference type="EMBL" id="MCS4122739.1"/>
    </source>
</evidence>
<dbReference type="SUPFAM" id="SSF52540">
    <property type="entry name" value="P-loop containing nucleoside triphosphate hydrolases"/>
    <property type="match status" value="1"/>
</dbReference>
<dbReference type="Proteomes" id="UP001155144">
    <property type="component" value="Unassembled WGS sequence"/>
</dbReference>
<dbReference type="Gene3D" id="3.40.50.300">
    <property type="entry name" value="P-loop containing nucleotide triphosphate hydrolases"/>
    <property type="match status" value="1"/>
</dbReference>
<protein>
    <recommendedName>
        <fullName evidence="3">Sulfotransferase domain-containing protein</fullName>
    </recommendedName>
</protein>
<gene>
    <name evidence="1" type="ORF">GGP45_003106</name>
</gene>
<dbReference type="InterPro" id="IPR027417">
    <property type="entry name" value="P-loop_NTPase"/>
</dbReference>
<sequence length="201" mass="24104">MIFDTKIDHTIQVTSFGGAGTTMLYKFLDQCCRDIPKNTHDWIPWKHQQVPPADEDVKQGFRALYLFGNPMNTVLSIFRRGYQHWHFERMNESGEGQGLQNLEEFLKHDDDPFQLADHFERWTTAKRRYPIMLLRFETLWEQQEEVFAFLGVPSGLQDEFPKRRERHSDWRKQPVEHRKRLKRIYGSLAKRIQSRPKTEII</sequence>
<proteinExistence type="predicted"/>
<reference evidence="1" key="1">
    <citation type="submission" date="2022-08" db="EMBL/GenBank/DDBJ databases">
        <title>Genomic Encyclopedia of Type Strains, Phase V (KMG-V): Genome sequencing to study the core and pangenomes of soil and plant-associated prokaryotes.</title>
        <authorList>
            <person name="Whitman W."/>
        </authorList>
    </citation>
    <scope>NUCLEOTIDE SEQUENCE</scope>
    <source>
        <strain evidence="1">SP3026</strain>
    </source>
</reference>
<dbReference type="EMBL" id="JANUBL010000009">
    <property type="protein sequence ID" value="MCS4122739.1"/>
    <property type="molecule type" value="Genomic_DNA"/>
</dbReference>
<organism evidence="1 2">
    <name type="scientific">Salinibacter ruber</name>
    <dbReference type="NCBI Taxonomy" id="146919"/>
    <lineage>
        <taxon>Bacteria</taxon>
        <taxon>Pseudomonadati</taxon>
        <taxon>Rhodothermota</taxon>
        <taxon>Rhodothermia</taxon>
        <taxon>Rhodothermales</taxon>
        <taxon>Salinibacteraceae</taxon>
        <taxon>Salinibacter</taxon>
    </lineage>
</organism>
<evidence type="ECO:0000313" key="2">
    <source>
        <dbReference type="Proteomes" id="UP001155144"/>
    </source>
</evidence>
<evidence type="ECO:0008006" key="3">
    <source>
        <dbReference type="Google" id="ProtNLM"/>
    </source>
</evidence>
<accession>A0A9X2ZVD5</accession>